<sequence length="291" mass="33361">MAKVLEKRSAKILAIILALIMIGSVFAYTLKETQTTPQREVIYEVRDFKEILDILPDAQYVYYLNFNLNDTNMSTLISNYWKSIVMNDPIFRYIRFSQVNSVFYAVLNQTIFGSEYLYLFDTGNSKIFFSYDQKTKYKDVTVKIKNGYGFAENINPAAIGTLNSVYDFIDRVSENATGSFSNLTSKLPSINYDFAVVLFGETANSSIKLENSTGKIADFYFEGIAVNESGGYDKVIAINFLQNVFFVESNVTEYYNVTRYGGFNIVFMHDHNFTKILEAKPEMRAVIIQWK</sequence>
<evidence type="ECO:0000313" key="1">
    <source>
        <dbReference type="EMBL" id="HGE65575.1"/>
    </source>
</evidence>
<organism evidence="1">
    <name type="scientific">Geoglobus ahangari</name>
    <dbReference type="NCBI Taxonomy" id="113653"/>
    <lineage>
        <taxon>Archaea</taxon>
        <taxon>Methanobacteriati</taxon>
        <taxon>Methanobacteriota</taxon>
        <taxon>Archaeoglobi</taxon>
        <taxon>Archaeoglobales</taxon>
        <taxon>Archaeoglobaceae</taxon>
        <taxon>Geoglobus</taxon>
    </lineage>
</organism>
<name>A0A7C3UGT6_9EURY</name>
<dbReference type="EMBL" id="DTPI01000004">
    <property type="protein sequence ID" value="HGE65575.1"/>
    <property type="molecule type" value="Genomic_DNA"/>
</dbReference>
<protein>
    <submittedName>
        <fullName evidence="1">Uncharacterized protein</fullName>
    </submittedName>
</protein>
<accession>A0A7C3UGT6</accession>
<gene>
    <name evidence="1" type="ORF">ENX77_00300</name>
</gene>
<proteinExistence type="predicted"/>
<dbReference type="AlphaFoldDB" id="A0A7C3UGT6"/>
<reference evidence="1" key="1">
    <citation type="journal article" date="2020" name="mSystems">
        <title>Genome- and Community-Level Interaction Insights into Carbon Utilization and Element Cycling Functions of Hydrothermarchaeota in Hydrothermal Sediment.</title>
        <authorList>
            <person name="Zhou Z."/>
            <person name="Liu Y."/>
            <person name="Xu W."/>
            <person name="Pan J."/>
            <person name="Luo Z.H."/>
            <person name="Li M."/>
        </authorList>
    </citation>
    <scope>NUCLEOTIDE SEQUENCE [LARGE SCALE GENOMIC DNA]</scope>
    <source>
        <strain evidence="1">SpSt-97</strain>
    </source>
</reference>
<comment type="caution">
    <text evidence="1">The sequence shown here is derived from an EMBL/GenBank/DDBJ whole genome shotgun (WGS) entry which is preliminary data.</text>
</comment>